<keyword evidence="1" id="KW-0472">Membrane</keyword>
<reference evidence="2 3" key="1">
    <citation type="submission" date="2021-04" db="EMBL/GenBank/DDBJ databases">
        <title>Genomics, taxonomy and metabolism of representatives of sulfur bacteria of the genus Thiothrix: Thiothrix fructosivorans QT, Thiothrix unzii A1T and three new species, Thiothrix subterranea sp. nov., Thiothrix litoralis sp. nov. and 'Candidatus Thiothrix anitrata' sp. nov.</title>
        <authorList>
            <person name="Ravin N.V."/>
            <person name="Smolyakov D."/>
            <person name="Rudenko T.S."/>
            <person name="Mardanov A.V."/>
            <person name="Beletsky A.V."/>
            <person name="Markov N.D."/>
            <person name="Fomenkov A.I."/>
            <person name="Roberts R.J."/>
            <person name="Karnachuk O.V."/>
            <person name="Novikov A."/>
            <person name="Grabovich M.Y."/>
        </authorList>
    </citation>
    <scope>NUCLEOTIDE SEQUENCE [LARGE SCALE GENOMIC DNA]</scope>
    <source>
        <strain evidence="2 3">A52</strain>
    </source>
</reference>
<keyword evidence="3" id="KW-1185">Reference proteome</keyword>
<evidence type="ECO:0000256" key="1">
    <source>
        <dbReference type="SAM" id="Phobius"/>
    </source>
</evidence>
<keyword evidence="1" id="KW-0812">Transmembrane</keyword>
<accession>A0ABX7X216</accession>
<evidence type="ECO:0000313" key="2">
    <source>
        <dbReference type="EMBL" id="QTR48823.1"/>
    </source>
</evidence>
<dbReference type="Gene3D" id="1.20.1640.10">
    <property type="entry name" value="Multidrug efflux transporter AcrB transmembrane domain"/>
    <property type="match status" value="1"/>
</dbReference>
<dbReference type="EMBL" id="CP072800">
    <property type="protein sequence ID" value="QTR48823.1"/>
    <property type="molecule type" value="Genomic_DNA"/>
</dbReference>
<dbReference type="Gene3D" id="3.30.70.1430">
    <property type="entry name" value="Multidrug efflux transporter AcrB pore domain"/>
    <property type="match status" value="1"/>
</dbReference>
<dbReference type="Proteomes" id="UP000672027">
    <property type="component" value="Chromosome"/>
</dbReference>
<feature type="transmembrane region" description="Helical" evidence="1">
    <location>
        <begin position="6"/>
        <end position="27"/>
    </location>
</feature>
<sequence length="81" mass="9241">MYKRLLQNYVLANLTFGLVLVIGLIAYNTMPRQQDPTINFNWISIITALPGGECGRRGKARHRSAGRGDSWRAGYEIRFQQ</sequence>
<proteinExistence type="predicted"/>
<keyword evidence="1" id="KW-1133">Transmembrane helix</keyword>
<dbReference type="RefSeq" id="WP_210225702.1">
    <property type="nucleotide sequence ID" value="NZ_CP072800.1"/>
</dbReference>
<protein>
    <submittedName>
        <fullName evidence="2">Efflux RND transporter permease subunit</fullName>
    </submittedName>
</protein>
<organism evidence="2 3">
    <name type="scientific">Candidatus Thiothrix anitrata</name>
    <dbReference type="NCBI Taxonomy" id="2823902"/>
    <lineage>
        <taxon>Bacteria</taxon>
        <taxon>Pseudomonadati</taxon>
        <taxon>Pseudomonadota</taxon>
        <taxon>Gammaproteobacteria</taxon>
        <taxon>Thiotrichales</taxon>
        <taxon>Thiotrichaceae</taxon>
        <taxon>Thiothrix</taxon>
    </lineage>
</organism>
<name>A0ABX7X216_9GAMM</name>
<gene>
    <name evidence="2" type="ORF">J8380_11065</name>
</gene>
<evidence type="ECO:0000313" key="3">
    <source>
        <dbReference type="Proteomes" id="UP000672027"/>
    </source>
</evidence>